<dbReference type="PANTHER" id="PTHR42921:SF1">
    <property type="entry name" value="ACETOACETYL-COA SYNTHETASE"/>
    <property type="match status" value="1"/>
</dbReference>
<dbReference type="NCBIfam" id="TIGR01217">
    <property type="entry name" value="ac_ac_CoA_syn"/>
    <property type="match status" value="1"/>
</dbReference>
<dbReference type="GO" id="GO:0006629">
    <property type="term" value="P:lipid metabolic process"/>
    <property type="evidence" value="ECO:0007669"/>
    <property type="project" value="InterPro"/>
</dbReference>
<dbReference type="InterPro" id="IPR042099">
    <property type="entry name" value="ANL_N_sf"/>
</dbReference>
<evidence type="ECO:0000256" key="3">
    <source>
        <dbReference type="ARBA" id="ARBA00022741"/>
    </source>
</evidence>
<name>D1AEZ9_THECD</name>
<dbReference type="EMBL" id="CP001738">
    <property type="protein sequence ID" value="ACY99543.1"/>
    <property type="molecule type" value="Genomic_DNA"/>
</dbReference>
<proteinExistence type="inferred from homology"/>
<comment type="similarity">
    <text evidence="1">Belongs to the ATP-dependent AMP-binding enzyme family.</text>
</comment>
<evidence type="ECO:0000256" key="1">
    <source>
        <dbReference type="ARBA" id="ARBA00006432"/>
    </source>
</evidence>
<reference evidence="7 8" key="1">
    <citation type="journal article" date="2011" name="Stand. Genomic Sci.">
        <title>Complete genome sequence of Thermomonospora curvata type strain (B9).</title>
        <authorList>
            <person name="Chertkov O."/>
            <person name="Sikorski J."/>
            <person name="Nolan M."/>
            <person name="Lapidus A."/>
            <person name="Lucas S."/>
            <person name="Del Rio T.G."/>
            <person name="Tice H."/>
            <person name="Cheng J.F."/>
            <person name="Goodwin L."/>
            <person name="Pitluck S."/>
            <person name="Liolios K."/>
            <person name="Ivanova N."/>
            <person name="Mavromatis K."/>
            <person name="Mikhailova N."/>
            <person name="Ovchinnikova G."/>
            <person name="Pati A."/>
            <person name="Chen A."/>
            <person name="Palaniappan K."/>
            <person name="Djao O.D."/>
            <person name="Land M."/>
            <person name="Hauser L."/>
            <person name="Chang Y.J."/>
            <person name="Jeffries C.D."/>
            <person name="Brettin T."/>
            <person name="Han C."/>
            <person name="Detter J.C."/>
            <person name="Rohde M."/>
            <person name="Goker M."/>
            <person name="Woyke T."/>
            <person name="Bristow J."/>
            <person name="Eisen J.A."/>
            <person name="Markowitz V."/>
            <person name="Hugenholtz P."/>
            <person name="Klenk H.P."/>
            <person name="Kyrpides N.C."/>
        </authorList>
    </citation>
    <scope>NUCLEOTIDE SEQUENCE [LARGE SCALE GENOMIC DNA]</scope>
    <source>
        <strain evidence="8">ATCC 19995 / DSM 43183 / JCM 3096 / KCTC 9072 / NBRC 15933 / NCIMB 10081 / Henssen B9</strain>
    </source>
</reference>
<keyword evidence="8" id="KW-1185">Reference proteome</keyword>
<dbReference type="AlphaFoldDB" id="D1AEZ9"/>
<evidence type="ECO:0000256" key="2">
    <source>
        <dbReference type="ARBA" id="ARBA00022598"/>
    </source>
</evidence>
<dbReference type="Proteomes" id="UP000001918">
    <property type="component" value="Chromosome"/>
</dbReference>
<evidence type="ECO:0000259" key="6">
    <source>
        <dbReference type="Pfam" id="PF16177"/>
    </source>
</evidence>
<dbReference type="InterPro" id="IPR045851">
    <property type="entry name" value="AMP-bd_C_sf"/>
</dbReference>
<sequence>MAGNEAASVQEGRQDAAQGRVLWEPPAEVIERAQLTRYRRWLAERGLGPGAQASYQELWRWSVTEIDAFWDSLWSYFDVVGTRGDGPVRRGGPMPVDGLRWFPGATVNYAANALRGAVERPEEVAVVFRSEAGGHRVLTRGELAHQVARVRAGLAGLGVGKGDRVAAYLPNIPEALICFLATASLGAIWSSCSPDFGSASVIDRFAQIEPKVLIAVDGYVYGGRRFDRRAVVAEIEAALPSLSATVLIPYLDPAASPDGLLRNGVAYADLPRPGHDLAFEEVPFDHPLWVVYSSGTTGLPKPIVHGHGGIVLEHLKALSFHQDLGPGDVFCWYTTTGWMMWNYLIGGLLVGATVVLYDGAPKGDELWRLSAELGVTYLGVGAPYIMASRKAGLRPGAEYDLSRLRGIGSTGSPLPPEGFEWVYAAVGSDLLLGSFSGGTDVCTGFVGPCPLLPLRAGVIQCRGLGAKVEAYDEDGKPVVDQVGELVLTEPMPSMPVFFWNDPDGARYRGSYFEGFAGAWRHGDWVKILPDGGCVIYGRSDSTLNRGGVRMGTSDFYRVVEAFDEVVDSLVIDTGRLGQEGRLLLYVQLAEGVALDEELAGRIRQALRTALSPRHVPDEIRQVPGVPRTLSGKKLEIPVRKILLGTPVEKAANPGSMANPEVLEHYRP</sequence>
<feature type="domain" description="Acetyl-coenzyme A synthetase N-terminal" evidence="6">
    <location>
        <begin position="55"/>
        <end position="113"/>
    </location>
</feature>
<dbReference type="CDD" id="cd05943">
    <property type="entry name" value="AACS"/>
    <property type="match status" value="1"/>
</dbReference>
<dbReference type="PANTHER" id="PTHR42921">
    <property type="entry name" value="ACETOACETYL-COA SYNTHETASE"/>
    <property type="match status" value="1"/>
</dbReference>
<dbReference type="KEGG" id="tcu:Tcur_4014"/>
<accession>D1AEZ9</accession>
<dbReference type="GO" id="GO:0030729">
    <property type="term" value="F:acetoacetate-CoA ligase activity"/>
    <property type="evidence" value="ECO:0007669"/>
    <property type="project" value="InterPro"/>
</dbReference>
<gene>
    <name evidence="7" type="ordered locus">Tcur_4014</name>
</gene>
<dbReference type="NCBIfam" id="NF002937">
    <property type="entry name" value="PRK03584.1"/>
    <property type="match status" value="1"/>
</dbReference>
<dbReference type="Pfam" id="PF00501">
    <property type="entry name" value="AMP-binding"/>
    <property type="match status" value="1"/>
</dbReference>
<dbReference type="Gene3D" id="3.30.300.30">
    <property type="match status" value="1"/>
</dbReference>
<dbReference type="HOGENOM" id="CLU_000022_3_3_11"/>
<dbReference type="InterPro" id="IPR032387">
    <property type="entry name" value="ACAS_N"/>
</dbReference>
<dbReference type="InterPro" id="IPR020845">
    <property type="entry name" value="AMP-binding_CS"/>
</dbReference>
<organism evidence="7 8">
    <name type="scientific">Thermomonospora curvata (strain ATCC 19995 / DSM 43183 / JCM 3096 / KCTC 9072 / NBRC 15933 / NCIMB 10081 / Henssen B9)</name>
    <dbReference type="NCBI Taxonomy" id="471852"/>
    <lineage>
        <taxon>Bacteria</taxon>
        <taxon>Bacillati</taxon>
        <taxon>Actinomycetota</taxon>
        <taxon>Actinomycetes</taxon>
        <taxon>Streptosporangiales</taxon>
        <taxon>Thermomonosporaceae</taxon>
        <taxon>Thermomonospora</taxon>
    </lineage>
</organism>
<dbReference type="PROSITE" id="PS00455">
    <property type="entry name" value="AMP_BINDING"/>
    <property type="match status" value="1"/>
</dbReference>
<dbReference type="InterPro" id="IPR000873">
    <property type="entry name" value="AMP-dep_synth/lig_dom"/>
</dbReference>
<dbReference type="OrthoDB" id="9803968at2"/>
<dbReference type="RefSeq" id="WP_012854327.1">
    <property type="nucleotide sequence ID" value="NC_013510.1"/>
</dbReference>
<dbReference type="GO" id="GO:0005524">
    <property type="term" value="F:ATP binding"/>
    <property type="evidence" value="ECO:0007669"/>
    <property type="project" value="UniProtKB-KW"/>
</dbReference>
<evidence type="ECO:0000259" key="5">
    <source>
        <dbReference type="Pfam" id="PF00501"/>
    </source>
</evidence>
<keyword evidence="2" id="KW-0436">Ligase</keyword>
<feature type="domain" description="AMP-dependent synthetase/ligase" evidence="5">
    <location>
        <begin position="117"/>
        <end position="490"/>
    </location>
</feature>
<dbReference type="eggNOG" id="COG0365">
    <property type="taxonomic scope" value="Bacteria"/>
</dbReference>
<dbReference type="InterPro" id="IPR005914">
    <property type="entry name" value="Acac_CoA_synth"/>
</dbReference>
<keyword evidence="3" id="KW-0547">Nucleotide-binding</keyword>
<dbReference type="STRING" id="471852.Tcur_4014"/>
<dbReference type="Pfam" id="PF16177">
    <property type="entry name" value="ACAS_N"/>
    <property type="match status" value="1"/>
</dbReference>
<evidence type="ECO:0000313" key="8">
    <source>
        <dbReference type="Proteomes" id="UP000001918"/>
    </source>
</evidence>
<keyword evidence="4" id="KW-0067">ATP-binding</keyword>
<dbReference type="SUPFAM" id="SSF56801">
    <property type="entry name" value="Acetyl-CoA synthetase-like"/>
    <property type="match status" value="1"/>
</dbReference>
<protein>
    <submittedName>
        <fullName evidence="7">Acetoacetyl-CoA synthase</fullName>
    </submittedName>
</protein>
<evidence type="ECO:0000256" key="4">
    <source>
        <dbReference type="ARBA" id="ARBA00022840"/>
    </source>
</evidence>
<dbReference type="Gene3D" id="3.40.50.12780">
    <property type="entry name" value="N-terminal domain of ligase-like"/>
    <property type="match status" value="1"/>
</dbReference>
<evidence type="ECO:0000313" key="7">
    <source>
        <dbReference type="EMBL" id="ACY99543.1"/>
    </source>
</evidence>